<dbReference type="SUPFAM" id="SSF53474">
    <property type="entry name" value="alpha/beta-Hydrolases"/>
    <property type="match status" value="1"/>
</dbReference>
<dbReference type="PANTHER" id="PTHR43798">
    <property type="entry name" value="MONOACYLGLYCEROL LIPASE"/>
    <property type="match status" value="1"/>
</dbReference>
<comment type="caution">
    <text evidence="3">The sequence shown here is derived from an EMBL/GenBank/DDBJ whole genome shotgun (WGS) entry which is preliminary data.</text>
</comment>
<feature type="domain" description="AB hydrolase-1" evidence="2">
    <location>
        <begin position="25"/>
        <end position="250"/>
    </location>
</feature>
<dbReference type="PRINTS" id="PR00412">
    <property type="entry name" value="EPOXHYDRLASE"/>
</dbReference>
<protein>
    <submittedName>
        <fullName evidence="3">Alpha/beta hydrolase</fullName>
    </submittedName>
</protein>
<evidence type="ECO:0000256" key="1">
    <source>
        <dbReference type="ARBA" id="ARBA00022801"/>
    </source>
</evidence>
<dbReference type="PRINTS" id="PR00111">
    <property type="entry name" value="ABHYDROLASE"/>
</dbReference>
<evidence type="ECO:0000313" key="4">
    <source>
        <dbReference type="Proteomes" id="UP000663981"/>
    </source>
</evidence>
<dbReference type="PANTHER" id="PTHR43798:SF31">
    <property type="entry name" value="AB HYDROLASE SUPERFAMILY PROTEIN YCLE"/>
    <property type="match status" value="1"/>
</dbReference>
<evidence type="ECO:0000259" key="2">
    <source>
        <dbReference type="Pfam" id="PF00561"/>
    </source>
</evidence>
<sequence length="269" mass="30326">MMERFTHNVGDNMISYMDQGVGHCVVLIHGFCGNHNYWKYIVPHLVKKNRVLTIDLRGHGESSTPWDSYEITEMAEDISILLNSLQIDRATLVGHSLGGYIGLAFAEKHPEKLSGLVLVHSTAFPDTEEGKVNRDRGIQKITAEGIVPFVNDLIPKLFSVKNANEQKKEIDYVKSIGYRTSDYGAICALDAMKNRPDRNDVLRNLEVPVLLVAGREDQLIPLERAFSVEKSTIKHTVIEDCGHMSMLEQPDRLVDVLLHYLQTISDSKR</sequence>
<dbReference type="InterPro" id="IPR000639">
    <property type="entry name" value="Epox_hydrolase-like"/>
</dbReference>
<reference evidence="3 4" key="1">
    <citation type="submission" date="2021-03" db="EMBL/GenBank/DDBJ databases">
        <title>Whole genome sequence of Metabacillus bambusae BG109.</title>
        <authorList>
            <person name="Jeong J.W."/>
        </authorList>
    </citation>
    <scope>NUCLEOTIDE SEQUENCE [LARGE SCALE GENOMIC DNA]</scope>
    <source>
        <strain evidence="3 4">BG109</strain>
    </source>
</reference>
<keyword evidence="4" id="KW-1185">Reference proteome</keyword>
<keyword evidence="1 3" id="KW-0378">Hydrolase</keyword>
<dbReference type="GO" id="GO:0016787">
    <property type="term" value="F:hydrolase activity"/>
    <property type="evidence" value="ECO:0007669"/>
    <property type="project" value="UniProtKB-KW"/>
</dbReference>
<gene>
    <name evidence="3" type="ORF">I7822_11130</name>
</gene>
<proteinExistence type="predicted"/>
<dbReference type="InterPro" id="IPR000073">
    <property type="entry name" value="AB_hydrolase_1"/>
</dbReference>
<dbReference type="Proteomes" id="UP000663981">
    <property type="component" value="Unassembled WGS sequence"/>
</dbReference>
<evidence type="ECO:0000313" key="3">
    <source>
        <dbReference type="EMBL" id="MBO1512219.1"/>
    </source>
</evidence>
<dbReference type="InterPro" id="IPR029058">
    <property type="entry name" value="AB_hydrolase_fold"/>
</dbReference>
<accession>A0ABS3N1W9</accession>
<name>A0ABS3N1W9_9BACI</name>
<dbReference type="InterPro" id="IPR050266">
    <property type="entry name" value="AB_hydrolase_sf"/>
</dbReference>
<organism evidence="3 4">
    <name type="scientific">Metabacillus bambusae</name>
    <dbReference type="NCBI Taxonomy" id="2795218"/>
    <lineage>
        <taxon>Bacteria</taxon>
        <taxon>Bacillati</taxon>
        <taxon>Bacillota</taxon>
        <taxon>Bacilli</taxon>
        <taxon>Bacillales</taxon>
        <taxon>Bacillaceae</taxon>
        <taxon>Metabacillus</taxon>
    </lineage>
</organism>
<dbReference type="RefSeq" id="WP_207978007.1">
    <property type="nucleotide sequence ID" value="NZ_JAGDEL010000006.1"/>
</dbReference>
<dbReference type="EMBL" id="JAGDEL010000006">
    <property type="protein sequence ID" value="MBO1512219.1"/>
    <property type="molecule type" value="Genomic_DNA"/>
</dbReference>
<dbReference type="Gene3D" id="3.40.50.1820">
    <property type="entry name" value="alpha/beta hydrolase"/>
    <property type="match status" value="1"/>
</dbReference>
<dbReference type="Pfam" id="PF00561">
    <property type="entry name" value="Abhydrolase_1"/>
    <property type="match status" value="1"/>
</dbReference>